<feature type="compositionally biased region" description="Low complexity" evidence="1">
    <location>
        <begin position="160"/>
        <end position="191"/>
    </location>
</feature>
<proteinExistence type="predicted"/>
<name>A0A921GRK7_9MICO</name>
<dbReference type="AlphaFoldDB" id="A0A921GRK7"/>
<keyword evidence="2" id="KW-1133">Transmembrane helix</keyword>
<sequence length="387" mass="38130">MGDRGREQAAQGAGASSLGAVAAAGGAVAMTQAARTLGSTAGSAHGEEQLIGWVLVGLAGAGALLCLYLALIWGLTAAILLAGPAGRTGRLLLPALRVLAPRLARRVSMGAAVATAATGLVLGPALASEQLQLEESAPASSQTSQELPGDEPATPEPEAPQEAGAGEPLPSLGWGEEPAPTAEEPATSPAPDGEGDESPTTAPGQPSDEGTPQETGAEGTEAPERAQESPRSESPADEASPDSSEAPDGAGSPDGSEASDTPEGPAQDSPDEPPAAGSTPSETGSAQPSAGDDEAAGTGTGTDEAAGDAGGDADAPPPRTVIVQKGDTLWSLTDDVLGPGPDDPALLAEAWPLLHEQNRDVVGEDPDLLVPGQVLTVPASLDEEARS</sequence>
<evidence type="ECO:0000256" key="2">
    <source>
        <dbReference type="SAM" id="Phobius"/>
    </source>
</evidence>
<protein>
    <recommendedName>
        <fullName evidence="5">LysM domain-containing protein</fullName>
    </recommendedName>
</protein>
<evidence type="ECO:0008006" key="5">
    <source>
        <dbReference type="Google" id="ProtNLM"/>
    </source>
</evidence>
<organism evidence="3 4">
    <name type="scientific">Brachybacterium paraconglomeratum</name>
    <dbReference type="NCBI Taxonomy" id="173362"/>
    <lineage>
        <taxon>Bacteria</taxon>
        <taxon>Bacillati</taxon>
        <taxon>Actinomycetota</taxon>
        <taxon>Actinomycetes</taxon>
        <taxon>Micrococcales</taxon>
        <taxon>Dermabacteraceae</taxon>
        <taxon>Brachybacterium</taxon>
    </lineage>
</organism>
<feature type="transmembrane region" description="Helical" evidence="2">
    <location>
        <begin position="12"/>
        <end position="30"/>
    </location>
</feature>
<feature type="compositionally biased region" description="Polar residues" evidence="1">
    <location>
        <begin position="278"/>
        <end position="288"/>
    </location>
</feature>
<accession>A0A921GRK7</accession>
<feature type="transmembrane region" description="Helical" evidence="2">
    <location>
        <begin position="50"/>
        <end position="82"/>
    </location>
</feature>
<evidence type="ECO:0000313" key="3">
    <source>
        <dbReference type="EMBL" id="HJF50958.1"/>
    </source>
</evidence>
<dbReference type="InterPro" id="IPR018392">
    <property type="entry name" value="LysM"/>
</dbReference>
<dbReference type="Gene3D" id="3.10.350.10">
    <property type="entry name" value="LysM domain"/>
    <property type="match status" value="1"/>
</dbReference>
<feature type="compositionally biased region" description="Basic and acidic residues" evidence="1">
    <location>
        <begin position="222"/>
        <end position="231"/>
    </location>
</feature>
<gene>
    <name evidence="3" type="ORF">K8W24_14415</name>
</gene>
<feature type="region of interest" description="Disordered" evidence="1">
    <location>
        <begin position="133"/>
        <end position="321"/>
    </location>
</feature>
<feature type="transmembrane region" description="Helical" evidence="2">
    <location>
        <begin position="103"/>
        <end position="127"/>
    </location>
</feature>
<comment type="caution">
    <text evidence="3">The sequence shown here is derived from an EMBL/GenBank/DDBJ whole genome shotgun (WGS) entry which is preliminary data.</text>
</comment>
<evidence type="ECO:0000256" key="1">
    <source>
        <dbReference type="SAM" id="MobiDB-lite"/>
    </source>
</evidence>
<feature type="compositionally biased region" description="Polar residues" evidence="1">
    <location>
        <begin position="133"/>
        <end position="146"/>
    </location>
</feature>
<dbReference type="InterPro" id="IPR036779">
    <property type="entry name" value="LysM_dom_sf"/>
</dbReference>
<dbReference type="EMBL" id="DYWO01000428">
    <property type="protein sequence ID" value="HJF50958.1"/>
    <property type="molecule type" value="Genomic_DNA"/>
</dbReference>
<evidence type="ECO:0000313" key="4">
    <source>
        <dbReference type="Proteomes" id="UP000775129"/>
    </source>
</evidence>
<reference evidence="3" key="2">
    <citation type="submission" date="2021-09" db="EMBL/GenBank/DDBJ databases">
        <authorList>
            <person name="Gilroy R."/>
        </authorList>
    </citation>
    <scope>NUCLEOTIDE SEQUENCE</scope>
    <source>
        <strain evidence="3">1647</strain>
    </source>
</reference>
<keyword evidence="2" id="KW-0472">Membrane</keyword>
<feature type="compositionally biased region" description="Polar residues" evidence="1">
    <location>
        <begin position="198"/>
        <end position="214"/>
    </location>
</feature>
<dbReference type="Proteomes" id="UP000775129">
    <property type="component" value="Unassembled WGS sequence"/>
</dbReference>
<keyword evidence="2" id="KW-0812">Transmembrane</keyword>
<reference evidence="3" key="1">
    <citation type="journal article" date="2021" name="PeerJ">
        <title>Extensive microbial diversity within the chicken gut microbiome revealed by metagenomics and culture.</title>
        <authorList>
            <person name="Gilroy R."/>
            <person name="Ravi A."/>
            <person name="Getino M."/>
            <person name="Pursley I."/>
            <person name="Horton D.L."/>
            <person name="Alikhan N.F."/>
            <person name="Baker D."/>
            <person name="Gharbi K."/>
            <person name="Hall N."/>
            <person name="Watson M."/>
            <person name="Adriaenssens E.M."/>
            <person name="Foster-Nyarko E."/>
            <person name="Jarju S."/>
            <person name="Secka A."/>
            <person name="Antonio M."/>
            <person name="Oren A."/>
            <person name="Chaudhuri R.R."/>
            <person name="La Ragione R."/>
            <person name="Hildebrand F."/>
            <person name="Pallen M.J."/>
        </authorList>
    </citation>
    <scope>NUCLEOTIDE SEQUENCE</scope>
    <source>
        <strain evidence="3">1647</strain>
    </source>
</reference>
<dbReference type="CDD" id="cd00118">
    <property type="entry name" value="LysM"/>
    <property type="match status" value="1"/>
</dbReference>